<reference evidence="2 3" key="1">
    <citation type="submission" date="2023-09" db="EMBL/GenBank/DDBJ databases">
        <authorList>
            <person name="Rey-Velasco X."/>
        </authorList>
    </citation>
    <scope>NUCLEOTIDE SEQUENCE [LARGE SCALE GENOMIC DNA]</scope>
    <source>
        <strain evidence="2 3">W332</strain>
    </source>
</reference>
<feature type="domain" description="DinB-like" evidence="1">
    <location>
        <begin position="12"/>
        <end position="150"/>
    </location>
</feature>
<comment type="caution">
    <text evidence="2">The sequence shown here is derived from an EMBL/GenBank/DDBJ whole genome shotgun (WGS) entry which is preliminary data.</text>
</comment>
<dbReference type="Pfam" id="PF12867">
    <property type="entry name" value="DinB_2"/>
    <property type="match status" value="1"/>
</dbReference>
<evidence type="ECO:0000313" key="3">
    <source>
        <dbReference type="Proteomes" id="UP001259492"/>
    </source>
</evidence>
<dbReference type="Gene3D" id="1.20.120.450">
    <property type="entry name" value="dinb family like domain"/>
    <property type="match status" value="1"/>
</dbReference>
<evidence type="ECO:0000313" key="2">
    <source>
        <dbReference type="EMBL" id="MDT0559554.1"/>
    </source>
</evidence>
<accession>A0ABU2YN25</accession>
<sequence length="174" mass="20342">MNFELNKSIEILERTPEVIEVLLSGLSQEWVRSNEGDHTWSPYDIVGHLIFGEKTDWILRIKTILSESDNKLFEPFDRFAQLKENQEKSIDELIIEFKEVRIENLNRLKSLNIKQEDLNRTGIHPEFGEVNLKQLISTWAVHDLGHIAQISRVMAKQYKSEVGPWINYLGILNK</sequence>
<evidence type="ECO:0000259" key="1">
    <source>
        <dbReference type="Pfam" id="PF12867"/>
    </source>
</evidence>
<dbReference type="InterPro" id="IPR024775">
    <property type="entry name" value="DinB-like"/>
</dbReference>
<dbReference type="EMBL" id="JAVRIA010000009">
    <property type="protein sequence ID" value="MDT0559554.1"/>
    <property type="molecule type" value="Genomic_DNA"/>
</dbReference>
<organism evidence="2 3">
    <name type="scientific">Microcosmobacter mediterraneus</name>
    <dbReference type="NCBI Taxonomy" id="3075607"/>
    <lineage>
        <taxon>Bacteria</taxon>
        <taxon>Pseudomonadati</taxon>
        <taxon>Bacteroidota</taxon>
        <taxon>Flavobacteriia</taxon>
        <taxon>Flavobacteriales</taxon>
        <taxon>Flavobacteriaceae</taxon>
        <taxon>Microcosmobacter</taxon>
    </lineage>
</organism>
<dbReference type="InterPro" id="IPR034660">
    <property type="entry name" value="DinB/YfiT-like"/>
</dbReference>
<gene>
    <name evidence="2" type="ORF">RM697_12895</name>
</gene>
<dbReference type="Proteomes" id="UP001259492">
    <property type="component" value="Unassembled WGS sequence"/>
</dbReference>
<dbReference type="RefSeq" id="WP_311428316.1">
    <property type="nucleotide sequence ID" value="NZ_JAVRIA010000009.1"/>
</dbReference>
<protein>
    <submittedName>
        <fullName evidence="2">DinB family protein</fullName>
    </submittedName>
</protein>
<dbReference type="SUPFAM" id="SSF109854">
    <property type="entry name" value="DinB/YfiT-like putative metalloenzymes"/>
    <property type="match status" value="1"/>
</dbReference>
<proteinExistence type="predicted"/>
<name>A0ABU2YN25_9FLAO</name>
<keyword evidence="3" id="KW-1185">Reference proteome</keyword>